<dbReference type="RefSeq" id="WP_115548430.1">
    <property type="nucleotide sequence ID" value="NZ_QRGP01000001.1"/>
</dbReference>
<proteinExistence type="inferred from homology"/>
<protein>
    <recommendedName>
        <fullName evidence="4 7">Signal peptidase I</fullName>
        <ecNumber evidence="3 7">3.4.21.89</ecNumber>
    </recommendedName>
</protein>
<dbReference type="GO" id="GO:0004252">
    <property type="term" value="F:serine-type endopeptidase activity"/>
    <property type="evidence" value="ECO:0007669"/>
    <property type="project" value="InterPro"/>
</dbReference>
<dbReference type="PRINTS" id="PR00727">
    <property type="entry name" value="LEADERPTASE"/>
</dbReference>
<keyword evidence="7" id="KW-0645">Protease</keyword>
<dbReference type="Proteomes" id="UP000263833">
    <property type="component" value="Unassembled WGS sequence"/>
</dbReference>
<dbReference type="NCBIfam" id="TIGR02227">
    <property type="entry name" value="sigpep_I_bact"/>
    <property type="match status" value="1"/>
</dbReference>
<keyword evidence="7" id="KW-0812">Transmembrane</keyword>
<keyword evidence="7" id="KW-1133">Transmembrane helix</keyword>
<dbReference type="AlphaFoldDB" id="A0A371BH10"/>
<dbReference type="InterPro" id="IPR019533">
    <property type="entry name" value="Peptidase_S26"/>
</dbReference>
<dbReference type="GO" id="GO:0016020">
    <property type="term" value="C:membrane"/>
    <property type="evidence" value="ECO:0007669"/>
    <property type="project" value="UniProtKB-SubCell"/>
</dbReference>
<keyword evidence="5 7" id="KW-0378">Hydrolase</keyword>
<comment type="caution">
    <text evidence="10">The sequence shown here is derived from an EMBL/GenBank/DDBJ whole genome shotgun (WGS) entry which is preliminary data.</text>
</comment>
<keyword evidence="7" id="KW-0472">Membrane</keyword>
<comment type="similarity">
    <text evidence="2 7">Belongs to the peptidase S26 family.</text>
</comment>
<dbReference type="GO" id="GO:0009003">
    <property type="term" value="F:signal peptidase activity"/>
    <property type="evidence" value="ECO:0007669"/>
    <property type="project" value="UniProtKB-EC"/>
</dbReference>
<accession>A0A371BH10</accession>
<dbReference type="PROSITE" id="PS00760">
    <property type="entry name" value="SPASE_I_2"/>
    <property type="match status" value="1"/>
</dbReference>
<sequence>MKSNVGASQLTETTQTETAGVEKNSASEWREYGLFLLKLAAIVLIFRSFIFAPFNIPSESMHPRLLIGDYLLVSKWPYGISRYSFPLSLPLFEGRIFGSLPERGDVVVVHAPGDANVDYIKRVIGLPGDVVQMRAGTLEINGKPAKKVRVGDFVTPVTQGMRDAAALEGTEFPCWKPQYEESAKGGGTQCRYPQYRETLPEGKSYLSLDIEPYQKGDDTEAKMVPEGQLLLMGDNRDRSADSRYPADGVWIGLVPTENLVGRAQFVVFSTDGSARWLLPWTWFSAARWDRIGEGF</sequence>
<feature type="transmembrane region" description="Helical" evidence="7">
    <location>
        <begin position="32"/>
        <end position="54"/>
    </location>
</feature>
<dbReference type="InterPro" id="IPR036286">
    <property type="entry name" value="LexA/Signal_pep-like_sf"/>
</dbReference>
<dbReference type="Gene3D" id="2.10.109.10">
    <property type="entry name" value="Umud Fragment, subunit A"/>
    <property type="match status" value="1"/>
</dbReference>
<feature type="active site" evidence="6">
    <location>
        <position position="60"/>
    </location>
</feature>
<feature type="active site" evidence="6">
    <location>
        <position position="121"/>
    </location>
</feature>
<organism evidence="10 11">
    <name type="scientific">Sphingorhabdus pulchriflava</name>
    <dbReference type="NCBI Taxonomy" id="2292257"/>
    <lineage>
        <taxon>Bacteria</taxon>
        <taxon>Pseudomonadati</taxon>
        <taxon>Pseudomonadota</taxon>
        <taxon>Alphaproteobacteria</taxon>
        <taxon>Sphingomonadales</taxon>
        <taxon>Sphingomonadaceae</taxon>
        <taxon>Sphingorhabdus</taxon>
    </lineage>
</organism>
<feature type="compositionally biased region" description="Polar residues" evidence="8">
    <location>
        <begin position="1"/>
        <end position="18"/>
    </location>
</feature>
<dbReference type="SUPFAM" id="SSF51306">
    <property type="entry name" value="LexA/Signal peptidase"/>
    <property type="match status" value="1"/>
</dbReference>
<evidence type="ECO:0000256" key="4">
    <source>
        <dbReference type="ARBA" id="ARBA00019232"/>
    </source>
</evidence>
<name>A0A371BH10_9SPHN</name>
<dbReference type="Pfam" id="PF10502">
    <property type="entry name" value="Peptidase_S26"/>
    <property type="match status" value="1"/>
</dbReference>
<reference evidence="11" key="1">
    <citation type="submission" date="2018-08" db="EMBL/GenBank/DDBJ databases">
        <authorList>
            <person name="Kim S.-J."/>
            <person name="Jung G.-Y."/>
        </authorList>
    </citation>
    <scope>NUCLEOTIDE SEQUENCE [LARGE SCALE GENOMIC DNA]</scope>
    <source>
        <strain evidence="11">GY_G</strain>
    </source>
</reference>
<dbReference type="CDD" id="cd06530">
    <property type="entry name" value="S26_SPase_I"/>
    <property type="match status" value="1"/>
</dbReference>
<dbReference type="PANTHER" id="PTHR43390">
    <property type="entry name" value="SIGNAL PEPTIDASE I"/>
    <property type="match status" value="1"/>
</dbReference>
<evidence type="ECO:0000256" key="6">
    <source>
        <dbReference type="PIRSR" id="PIRSR600223-1"/>
    </source>
</evidence>
<evidence type="ECO:0000256" key="5">
    <source>
        <dbReference type="ARBA" id="ARBA00022801"/>
    </source>
</evidence>
<dbReference type="InterPro" id="IPR019757">
    <property type="entry name" value="Pept_S26A_signal_pept_1_Lys-AS"/>
</dbReference>
<evidence type="ECO:0000256" key="8">
    <source>
        <dbReference type="SAM" id="MobiDB-lite"/>
    </source>
</evidence>
<gene>
    <name evidence="10" type="primary">lepB</name>
    <name evidence="10" type="ORF">DXH95_05675</name>
</gene>
<dbReference type="EC" id="3.4.21.89" evidence="3 7"/>
<evidence type="ECO:0000256" key="2">
    <source>
        <dbReference type="ARBA" id="ARBA00009370"/>
    </source>
</evidence>
<dbReference type="OrthoDB" id="9815782at2"/>
<evidence type="ECO:0000256" key="3">
    <source>
        <dbReference type="ARBA" id="ARBA00013208"/>
    </source>
</evidence>
<evidence type="ECO:0000256" key="7">
    <source>
        <dbReference type="RuleBase" id="RU362042"/>
    </source>
</evidence>
<comment type="catalytic activity">
    <reaction evidence="1 7">
        <text>Cleavage of hydrophobic, N-terminal signal or leader sequences from secreted and periplasmic proteins.</text>
        <dbReference type="EC" id="3.4.21.89"/>
    </reaction>
</comment>
<evidence type="ECO:0000313" key="10">
    <source>
        <dbReference type="EMBL" id="RDV06884.1"/>
    </source>
</evidence>
<dbReference type="InterPro" id="IPR000223">
    <property type="entry name" value="Pept_S26A_signal_pept_1"/>
</dbReference>
<dbReference type="GO" id="GO:0006465">
    <property type="term" value="P:signal peptide processing"/>
    <property type="evidence" value="ECO:0007669"/>
    <property type="project" value="InterPro"/>
</dbReference>
<feature type="region of interest" description="Disordered" evidence="8">
    <location>
        <begin position="1"/>
        <end position="22"/>
    </location>
</feature>
<feature type="domain" description="Peptidase S26" evidence="9">
    <location>
        <begin position="29"/>
        <end position="268"/>
    </location>
</feature>
<evidence type="ECO:0000259" key="9">
    <source>
        <dbReference type="Pfam" id="PF10502"/>
    </source>
</evidence>
<evidence type="ECO:0000313" key="11">
    <source>
        <dbReference type="Proteomes" id="UP000263833"/>
    </source>
</evidence>
<evidence type="ECO:0000256" key="1">
    <source>
        <dbReference type="ARBA" id="ARBA00000677"/>
    </source>
</evidence>
<keyword evidence="11" id="KW-1185">Reference proteome</keyword>
<dbReference type="EMBL" id="QRGP01000001">
    <property type="protein sequence ID" value="RDV06884.1"/>
    <property type="molecule type" value="Genomic_DNA"/>
</dbReference>
<dbReference type="PANTHER" id="PTHR43390:SF1">
    <property type="entry name" value="CHLOROPLAST PROCESSING PEPTIDASE"/>
    <property type="match status" value="1"/>
</dbReference>
<comment type="subcellular location">
    <subcellularLocation>
        <location evidence="7">Membrane</location>
        <topology evidence="7">Single-pass type II membrane protein</topology>
    </subcellularLocation>
</comment>